<reference evidence="2" key="1">
    <citation type="journal article" date="2014" name="Front. Microbiol.">
        <title>High frequency of phylogenetically diverse reductive dehalogenase-homologous genes in deep subseafloor sedimentary metagenomes.</title>
        <authorList>
            <person name="Kawai M."/>
            <person name="Futagami T."/>
            <person name="Toyoda A."/>
            <person name="Takaki Y."/>
            <person name="Nishi S."/>
            <person name="Hori S."/>
            <person name="Arai W."/>
            <person name="Tsubouchi T."/>
            <person name="Morono Y."/>
            <person name="Uchiyama I."/>
            <person name="Ito T."/>
            <person name="Fujiyama A."/>
            <person name="Inagaki F."/>
            <person name="Takami H."/>
        </authorList>
    </citation>
    <scope>NUCLEOTIDE SEQUENCE</scope>
    <source>
        <strain evidence="2">Expedition CK06-06</strain>
    </source>
</reference>
<keyword evidence="1" id="KW-0472">Membrane</keyword>
<feature type="transmembrane region" description="Helical" evidence="1">
    <location>
        <begin position="36"/>
        <end position="58"/>
    </location>
</feature>
<dbReference type="EMBL" id="BART01021805">
    <property type="protein sequence ID" value="GAH04128.1"/>
    <property type="molecule type" value="Genomic_DNA"/>
</dbReference>
<dbReference type="AlphaFoldDB" id="X1E646"/>
<organism evidence="2">
    <name type="scientific">marine sediment metagenome</name>
    <dbReference type="NCBI Taxonomy" id="412755"/>
    <lineage>
        <taxon>unclassified sequences</taxon>
        <taxon>metagenomes</taxon>
        <taxon>ecological metagenomes</taxon>
    </lineage>
</organism>
<keyword evidence="1" id="KW-1133">Transmembrane helix</keyword>
<gene>
    <name evidence="2" type="ORF">S01H4_40108</name>
</gene>
<accession>X1E646</accession>
<comment type="caution">
    <text evidence="2">The sequence shown here is derived from an EMBL/GenBank/DDBJ whole genome shotgun (WGS) entry which is preliminary data.</text>
</comment>
<proteinExistence type="predicted"/>
<sequence>MPPTPRFVIGELILTAVDAVIFALTQVKFISPIAVILKSLPIVIVLSFSVIHLLQIAIQSI</sequence>
<evidence type="ECO:0000313" key="2">
    <source>
        <dbReference type="EMBL" id="GAH04128.1"/>
    </source>
</evidence>
<keyword evidence="1" id="KW-0812">Transmembrane</keyword>
<evidence type="ECO:0000256" key="1">
    <source>
        <dbReference type="SAM" id="Phobius"/>
    </source>
</evidence>
<protein>
    <submittedName>
        <fullName evidence="2">Uncharacterized protein</fullName>
    </submittedName>
</protein>
<feature type="transmembrane region" description="Helical" evidence="1">
    <location>
        <begin position="6"/>
        <end position="24"/>
    </location>
</feature>
<name>X1E646_9ZZZZ</name>